<evidence type="ECO:0000259" key="6">
    <source>
        <dbReference type="PROSITE" id="PS50937"/>
    </source>
</evidence>
<dbReference type="InterPro" id="IPR009061">
    <property type="entry name" value="DNA-bd_dom_put_sf"/>
</dbReference>
<feature type="domain" description="HTH merR-type" evidence="6">
    <location>
        <begin position="6"/>
        <end position="75"/>
    </location>
</feature>
<keyword evidence="4" id="KW-0804">Transcription</keyword>
<dbReference type="PROSITE" id="PS50937">
    <property type="entry name" value="HTH_MERR_2"/>
    <property type="match status" value="1"/>
</dbReference>
<dbReference type="RefSeq" id="WP_191668323.1">
    <property type="nucleotide sequence ID" value="NZ_QORN01000030.1"/>
</dbReference>
<reference evidence="7 8" key="1">
    <citation type="submission" date="2018-07" db="EMBL/GenBank/DDBJ databases">
        <title>Phylogenomic Insights into understanding Host Adaptation of Lactobacillus reuteri by a novel species, Lactobacillus spp. M31.</title>
        <authorList>
            <person name="Sharma S."/>
            <person name="Patil P."/>
            <person name="Korpole S."/>
            <person name="Patil P.B."/>
        </authorList>
    </citation>
    <scope>NUCLEOTIDE SEQUENCE [LARGE SCALE GENOMIC DNA]</scope>
    <source>
        <strain evidence="7 8">M31</strain>
    </source>
</reference>
<accession>A0ABR8P8L8</accession>
<dbReference type="SUPFAM" id="SSF46955">
    <property type="entry name" value="Putative DNA-binding domain"/>
    <property type="match status" value="1"/>
</dbReference>
<dbReference type="PANTHER" id="PTHR30204">
    <property type="entry name" value="REDOX-CYCLING DRUG-SENSING TRANSCRIPTIONAL ACTIVATOR SOXR"/>
    <property type="match status" value="1"/>
</dbReference>
<sequence length="273" mass="31201">MVQQELMTISQFAKVVGTSRRTLIFYDQKGIFKPAKIMTNGYRYYKYEQIYQINFILGLRELGLSVEEIKDYLNDSSSEALNKKLSALKEKVQLRIKNLQQVLTILNQKEENNLQLANVDFYVATRCYLPHREFWCSDFKVDCSEQEIAQAYSSFYQQLGTGAMADKRLSGFLTDLPQAQANQYADSGFRIIKEKSFDNQLSVPVIDQQNGEYVVVKVKNDEAGIEKGLAAIRQLVADLGVTIGSNLWQYNLGVDIKRLGLTENSILAYRILQ</sequence>
<dbReference type="InterPro" id="IPR047057">
    <property type="entry name" value="MerR_fam"/>
</dbReference>
<evidence type="ECO:0000256" key="5">
    <source>
        <dbReference type="SAM" id="Coils"/>
    </source>
</evidence>
<keyword evidence="1" id="KW-0678">Repressor</keyword>
<keyword evidence="8" id="KW-1185">Reference proteome</keyword>
<dbReference type="SMART" id="SM00422">
    <property type="entry name" value="HTH_MERR"/>
    <property type="match status" value="1"/>
</dbReference>
<keyword evidence="3" id="KW-0238">DNA-binding</keyword>
<evidence type="ECO:0000256" key="4">
    <source>
        <dbReference type="ARBA" id="ARBA00023163"/>
    </source>
</evidence>
<comment type="caution">
    <text evidence="7">The sequence shown here is derived from an EMBL/GenBank/DDBJ whole genome shotgun (WGS) entry which is preliminary data.</text>
</comment>
<dbReference type="PANTHER" id="PTHR30204:SF69">
    <property type="entry name" value="MERR-FAMILY TRANSCRIPTIONAL REGULATOR"/>
    <property type="match status" value="1"/>
</dbReference>
<dbReference type="Pfam" id="PF13411">
    <property type="entry name" value="MerR_1"/>
    <property type="match status" value="1"/>
</dbReference>
<proteinExistence type="predicted"/>
<evidence type="ECO:0000256" key="3">
    <source>
        <dbReference type="ARBA" id="ARBA00023125"/>
    </source>
</evidence>
<name>A0ABR8P8L8_9LACO</name>
<gene>
    <name evidence="7" type="ORF">DTK66_07965</name>
</gene>
<dbReference type="InterPro" id="IPR000551">
    <property type="entry name" value="MerR-type_HTH_dom"/>
</dbReference>
<dbReference type="Proteomes" id="UP000704341">
    <property type="component" value="Unassembled WGS sequence"/>
</dbReference>
<protein>
    <submittedName>
        <fullName evidence="7">MerR family transcriptional regulator</fullName>
    </submittedName>
</protein>
<evidence type="ECO:0000256" key="2">
    <source>
        <dbReference type="ARBA" id="ARBA00023015"/>
    </source>
</evidence>
<keyword evidence="2" id="KW-0805">Transcription regulation</keyword>
<evidence type="ECO:0000256" key="1">
    <source>
        <dbReference type="ARBA" id="ARBA00022491"/>
    </source>
</evidence>
<dbReference type="Gene3D" id="1.10.1660.10">
    <property type="match status" value="1"/>
</dbReference>
<evidence type="ECO:0000313" key="8">
    <source>
        <dbReference type="Proteomes" id="UP000704341"/>
    </source>
</evidence>
<dbReference type="PRINTS" id="PR00040">
    <property type="entry name" value="HTHMERR"/>
</dbReference>
<feature type="coiled-coil region" evidence="5">
    <location>
        <begin position="82"/>
        <end position="109"/>
    </location>
</feature>
<keyword evidence="5" id="KW-0175">Coiled coil</keyword>
<dbReference type="EMBL" id="QORN01000030">
    <property type="protein sequence ID" value="MBD5807028.1"/>
    <property type="molecule type" value="Genomic_DNA"/>
</dbReference>
<organism evidence="7 8">
    <name type="scientific">Limosilactobacillus walteri</name>
    <dbReference type="NCBI Taxonomy" id="2268022"/>
    <lineage>
        <taxon>Bacteria</taxon>
        <taxon>Bacillati</taxon>
        <taxon>Bacillota</taxon>
        <taxon>Bacilli</taxon>
        <taxon>Lactobacillales</taxon>
        <taxon>Lactobacillaceae</taxon>
        <taxon>Limosilactobacillus</taxon>
    </lineage>
</organism>
<evidence type="ECO:0000313" key="7">
    <source>
        <dbReference type="EMBL" id="MBD5807028.1"/>
    </source>
</evidence>